<dbReference type="AlphaFoldDB" id="A0A2P2QQW9"/>
<name>A0A2P2QQW9_RHIMU</name>
<proteinExistence type="predicted"/>
<evidence type="ECO:0000256" key="1">
    <source>
        <dbReference type="SAM" id="MobiDB-lite"/>
    </source>
</evidence>
<dbReference type="EMBL" id="GGEC01088935">
    <property type="protein sequence ID" value="MBX69419.1"/>
    <property type="molecule type" value="Transcribed_RNA"/>
</dbReference>
<reference evidence="2" key="1">
    <citation type="submission" date="2018-02" db="EMBL/GenBank/DDBJ databases">
        <title>Rhizophora mucronata_Transcriptome.</title>
        <authorList>
            <person name="Meera S.P."/>
            <person name="Sreeshan A."/>
            <person name="Augustine A."/>
        </authorList>
    </citation>
    <scope>NUCLEOTIDE SEQUENCE</scope>
    <source>
        <tissue evidence="2">Leaf</tissue>
    </source>
</reference>
<sequence>MIHNRKEQSSIYGTRGTFAHSVKL</sequence>
<feature type="region of interest" description="Disordered" evidence="1">
    <location>
        <begin position="1"/>
        <end position="24"/>
    </location>
</feature>
<organism evidence="2">
    <name type="scientific">Rhizophora mucronata</name>
    <name type="common">Asiatic mangrove</name>
    <dbReference type="NCBI Taxonomy" id="61149"/>
    <lineage>
        <taxon>Eukaryota</taxon>
        <taxon>Viridiplantae</taxon>
        <taxon>Streptophyta</taxon>
        <taxon>Embryophyta</taxon>
        <taxon>Tracheophyta</taxon>
        <taxon>Spermatophyta</taxon>
        <taxon>Magnoliopsida</taxon>
        <taxon>eudicotyledons</taxon>
        <taxon>Gunneridae</taxon>
        <taxon>Pentapetalae</taxon>
        <taxon>rosids</taxon>
        <taxon>fabids</taxon>
        <taxon>Malpighiales</taxon>
        <taxon>Rhizophoraceae</taxon>
        <taxon>Rhizophora</taxon>
    </lineage>
</organism>
<evidence type="ECO:0000313" key="2">
    <source>
        <dbReference type="EMBL" id="MBX69419.1"/>
    </source>
</evidence>
<accession>A0A2P2QQW9</accession>
<protein>
    <submittedName>
        <fullName evidence="2">Uncharacterized protein</fullName>
    </submittedName>
</protein>